<name>A0ABD1SD54_9LAMI</name>
<feature type="compositionally biased region" description="Basic and acidic residues" evidence="1">
    <location>
        <begin position="12"/>
        <end position="22"/>
    </location>
</feature>
<proteinExistence type="predicted"/>
<keyword evidence="2" id="KW-0812">Transmembrane</keyword>
<reference evidence="4" key="1">
    <citation type="submission" date="2024-07" db="EMBL/GenBank/DDBJ databases">
        <title>Two chromosome-level genome assemblies of Korean endemic species Abeliophyllum distichum and Forsythia ovata (Oleaceae).</title>
        <authorList>
            <person name="Jang H."/>
        </authorList>
    </citation>
    <scope>NUCLEOTIDE SEQUENCE [LARGE SCALE GENOMIC DNA]</scope>
</reference>
<evidence type="ECO:0000256" key="2">
    <source>
        <dbReference type="SAM" id="Phobius"/>
    </source>
</evidence>
<keyword evidence="4" id="KW-1185">Reference proteome</keyword>
<feature type="transmembrane region" description="Helical" evidence="2">
    <location>
        <begin position="116"/>
        <end position="134"/>
    </location>
</feature>
<gene>
    <name evidence="3" type="ORF">Adt_23019</name>
</gene>
<dbReference type="Proteomes" id="UP001604336">
    <property type="component" value="Unassembled WGS sequence"/>
</dbReference>
<evidence type="ECO:0000313" key="3">
    <source>
        <dbReference type="EMBL" id="KAL2497469.1"/>
    </source>
</evidence>
<keyword evidence="2" id="KW-1133">Transmembrane helix</keyword>
<organism evidence="3 4">
    <name type="scientific">Abeliophyllum distichum</name>
    <dbReference type="NCBI Taxonomy" id="126358"/>
    <lineage>
        <taxon>Eukaryota</taxon>
        <taxon>Viridiplantae</taxon>
        <taxon>Streptophyta</taxon>
        <taxon>Embryophyta</taxon>
        <taxon>Tracheophyta</taxon>
        <taxon>Spermatophyta</taxon>
        <taxon>Magnoliopsida</taxon>
        <taxon>eudicotyledons</taxon>
        <taxon>Gunneridae</taxon>
        <taxon>Pentapetalae</taxon>
        <taxon>asterids</taxon>
        <taxon>lamiids</taxon>
        <taxon>Lamiales</taxon>
        <taxon>Oleaceae</taxon>
        <taxon>Forsythieae</taxon>
        <taxon>Abeliophyllum</taxon>
    </lineage>
</organism>
<dbReference type="EMBL" id="JBFOLK010000007">
    <property type="protein sequence ID" value="KAL2497469.1"/>
    <property type="molecule type" value="Genomic_DNA"/>
</dbReference>
<feature type="compositionally biased region" description="Polar residues" evidence="1">
    <location>
        <begin position="1"/>
        <end position="10"/>
    </location>
</feature>
<protein>
    <submittedName>
        <fullName evidence="3">Uncharacterized protein</fullName>
    </submittedName>
</protein>
<feature type="region of interest" description="Disordered" evidence="1">
    <location>
        <begin position="1"/>
        <end position="28"/>
    </location>
</feature>
<comment type="caution">
    <text evidence="3">The sequence shown here is derived from an EMBL/GenBank/DDBJ whole genome shotgun (WGS) entry which is preliminary data.</text>
</comment>
<sequence length="135" mass="15341">MAPRSKPTTSRKGKEIAEDSNAHKRARPAAPTYELYVSGEAKQQATIFSSWLAIAEREVDLDSLNHTTLSAIIHDNGWTQLCSKPHSIYMEVVREFMVNFTLQSPMRKRKMLMKRMFEGFGFLLAPMSLVTFTVS</sequence>
<accession>A0ABD1SD54</accession>
<evidence type="ECO:0000313" key="4">
    <source>
        <dbReference type="Proteomes" id="UP001604336"/>
    </source>
</evidence>
<dbReference type="AlphaFoldDB" id="A0ABD1SD54"/>
<keyword evidence="2" id="KW-0472">Membrane</keyword>
<evidence type="ECO:0000256" key="1">
    <source>
        <dbReference type="SAM" id="MobiDB-lite"/>
    </source>
</evidence>